<dbReference type="NCBIfam" id="TIGR00198">
    <property type="entry name" value="cat_per_HPI"/>
    <property type="match status" value="1"/>
</dbReference>
<evidence type="ECO:0000256" key="3">
    <source>
        <dbReference type="ARBA" id="ARBA00022723"/>
    </source>
</evidence>
<evidence type="ECO:0000256" key="4">
    <source>
        <dbReference type="ARBA" id="ARBA00023002"/>
    </source>
</evidence>
<comment type="cofactor">
    <cofactor evidence="8">
        <name>heme b</name>
        <dbReference type="ChEBI" id="CHEBI:60344"/>
    </cofactor>
    <text evidence="8">Binds 1 heme b (iron(II)-protoporphyrin IX) group per dimer.</text>
</comment>
<reference evidence="12" key="1">
    <citation type="journal article" date="2014" name="Int. J. Syst. Evol. Microbiol.">
        <title>Complete genome sequence of Corynebacterium casei LMG S-19264T (=DSM 44701T), isolated from a smear-ripened cheese.</title>
        <authorList>
            <consortium name="US DOE Joint Genome Institute (JGI-PGF)"/>
            <person name="Walter F."/>
            <person name="Albersmeier A."/>
            <person name="Kalinowski J."/>
            <person name="Ruckert C."/>
        </authorList>
    </citation>
    <scope>NUCLEOTIDE SEQUENCE</scope>
    <source>
        <strain evidence="12">CGMCC 1.14988</strain>
    </source>
</reference>
<dbReference type="GO" id="GO:0042744">
    <property type="term" value="P:hydrogen peroxide catabolic process"/>
    <property type="evidence" value="ECO:0007669"/>
    <property type="project" value="UniProtKB-KW"/>
</dbReference>
<evidence type="ECO:0000313" key="12">
    <source>
        <dbReference type="EMBL" id="GGI08661.1"/>
    </source>
</evidence>
<dbReference type="Pfam" id="PF00141">
    <property type="entry name" value="peroxidase"/>
    <property type="match status" value="2"/>
</dbReference>
<dbReference type="NCBIfam" id="NF011635">
    <property type="entry name" value="PRK15061.1"/>
    <property type="match status" value="1"/>
</dbReference>
<keyword evidence="4 8" id="KW-0560">Oxidoreductase</keyword>
<dbReference type="PROSITE" id="PS50873">
    <property type="entry name" value="PEROXIDASE_4"/>
    <property type="match status" value="1"/>
</dbReference>
<feature type="active site" description="Proton acceptor" evidence="8">
    <location>
        <position position="95"/>
    </location>
</feature>
<evidence type="ECO:0000256" key="7">
    <source>
        <dbReference type="ARBA" id="ARBA00049145"/>
    </source>
</evidence>
<evidence type="ECO:0000256" key="9">
    <source>
        <dbReference type="RuleBase" id="RU003451"/>
    </source>
</evidence>
<keyword evidence="3 8" id="KW-0479">Metal-binding</keyword>
<dbReference type="PRINTS" id="PR00458">
    <property type="entry name" value="PEROXIDASE"/>
</dbReference>
<feature type="site" description="Transition state stabilizer" evidence="8">
    <location>
        <position position="91"/>
    </location>
</feature>
<organism evidence="12 13">
    <name type="scientific">Egicoccus halophilus</name>
    <dbReference type="NCBI Taxonomy" id="1670830"/>
    <lineage>
        <taxon>Bacteria</taxon>
        <taxon>Bacillati</taxon>
        <taxon>Actinomycetota</taxon>
        <taxon>Nitriliruptoria</taxon>
        <taxon>Egicoccales</taxon>
        <taxon>Egicoccaceae</taxon>
        <taxon>Egicoccus</taxon>
    </lineage>
</organism>
<dbReference type="GO" id="GO:0046872">
    <property type="term" value="F:metal ion binding"/>
    <property type="evidence" value="ECO:0007669"/>
    <property type="project" value="UniProtKB-KW"/>
</dbReference>
<dbReference type="PRINTS" id="PR00460">
    <property type="entry name" value="BPEROXIDASE"/>
</dbReference>
<dbReference type="FunFam" id="1.10.520.10:FF:000002">
    <property type="entry name" value="Catalase-peroxidase"/>
    <property type="match status" value="1"/>
</dbReference>
<name>A0A8J3AAJ9_9ACTN</name>
<dbReference type="AlphaFoldDB" id="A0A8J3AAJ9"/>
<feature type="domain" description="Plant heme peroxidase family profile" evidence="11">
    <location>
        <begin position="128"/>
        <end position="411"/>
    </location>
</feature>
<dbReference type="GO" id="GO:0070301">
    <property type="term" value="P:cellular response to hydrogen peroxide"/>
    <property type="evidence" value="ECO:0007669"/>
    <property type="project" value="TreeGrafter"/>
</dbReference>
<evidence type="ECO:0000256" key="8">
    <source>
        <dbReference type="HAMAP-Rule" id="MF_01961"/>
    </source>
</evidence>
<evidence type="ECO:0000313" key="13">
    <source>
        <dbReference type="Proteomes" id="UP000650511"/>
    </source>
</evidence>
<dbReference type="EMBL" id="BMHA01000012">
    <property type="protein sequence ID" value="GGI08661.1"/>
    <property type="molecule type" value="Genomic_DNA"/>
</dbReference>
<evidence type="ECO:0000256" key="2">
    <source>
        <dbReference type="ARBA" id="ARBA00022617"/>
    </source>
</evidence>
<dbReference type="SUPFAM" id="SSF48113">
    <property type="entry name" value="Heme-dependent peroxidases"/>
    <property type="match status" value="2"/>
</dbReference>
<dbReference type="GO" id="GO:0005829">
    <property type="term" value="C:cytosol"/>
    <property type="evidence" value="ECO:0007669"/>
    <property type="project" value="TreeGrafter"/>
</dbReference>
<comment type="caution">
    <text evidence="12">The sequence shown here is derived from an EMBL/GenBank/DDBJ whole genome shotgun (WGS) entry which is preliminary data.</text>
</comment>
<dbReference type="RefSeq" id="WP_130650419.1">
    <property type="nucleotide sequence ID" value="NZ_BMHA01000012.1"/>
</dbReference>
<dbReference type="PROSITE" id="PS00436">
    <property type="entry name" value="PEROXIDASE_2"/>
    <property type="match status" value="1"/>
</dbReference>
<dbReference type="Proteomes" id="UP000650511">
    <property type="component" value="Unassembled WGS sequence"/>
</dbReference>
<dbReference type="GO" id="GO:0004096">
    <property type="term" value="F:catalase activity"/>
    <property type="evidence" value="ECO:0007669"/>
    <property type="project" value="UniProtKB-UniRule"/>
</dbReference>
<proteinExistence type="inferred from homology"/>
<keyword evidence="6 8" id="KW-0376">Hydrogen peroxide</keyword>
<dbReference type="PANTHER" id="PTHR30555">
    <property type="entry name" value="HYDROPEROXIDASE I, BIFUNCTIONAL CATALASE-PEROXIDASE"/>
    <property type="match status" value="1"/>
</dbReference>
<dbReference type="InterPro" id="IPR019794">
    <property type="entry name" value="Peroxidases_AS"/>
</dbReference>
<comment type="catalytic activity">
    <reaction evidence="8 9">
        <text>H2O2 + AH2 = A + 2 H2O</text>
        <dbReference type="Rhea" id="RHEA:30275"/>
        <dbReference type="ChEBI" id="CHEBI:13193"/>
        <dbReference type="ChEBI" id="CHEBI:15377"/>
        <dbReference type="ChEBI" id="CHEBI:16240"/>
        <dbReference type="ChEBI" id="CHEBI:17499"/>
        <dbReference type="EC" id="1.11.1.21"/>
    </reaction>
</comment>
<dbReference type="OrthoDB" id="9759743at2"/>
<keyword evidence="2 8" id="KW-0349">Heme</keyword>
<dbReference type="PANTHER" id="PTHR30555:SF0">
    <property type="entry name" value="CATALASE-PEROXIDASE"/>
    <property type="match status" value="1"/>
</dbReference>
<dbReference type="EC" id="1.11.1.21" evidence="8 9"/>
<protein>
    <recommendedName>
        <fullName evidence="8 9">Catalase-peroxidase</fullName>
        <shortName evidence="8">CP</shortName>
        <ecNumber evidence="8 9">1.11.1.21</ecNumber>
    </recommendedName>
    <alternativeName>
        <fullName evidence="8">Peroxidase/catalase</fullName>
    </alternativeName>
</protein>
<dbReference type="InterPro" id="IPR002016">
    <property type="entry name" value="Haem_peroxidase"/>
</dbReference>
<feature type="region of interest" description="Disordered" evidence="10">
    <location>
        <begin position="1"/>
        <end position="22"/>
    </location>
</feature>
<comment type="similarity">
    <text evidence="8 9">Belongs to the peroxidase family. Peroxidase/catalase subfamily.</text>
</comment>
<comment type="subunit">
    <text evidence="8">Homodimer or homotetramer.</text>
</comment>
<dbReference type="GO" id="GO:0020037">
    <property type="term" value="F:heme binding"/>
    <property type="evidence" value="ECO:0007669"/>
    <property type="project" value="InterPro"/>
</dbReference>
<accession>A0A8J3AAJ9</accession>
<dbReference type="InterPro" id="IPR000763">
    <property type="entry name" value="Catalase_peroxidase"/>
</dbReference>
<evidence type="ECO:0000256" key="5">
    <source>
        <dbReference type="ARBA" id="ARBA00023004"/>
    </source>
</evidence>
<comment type="catalytic activity">
    <reaction evidence="7 8 9">
        <text>2 H2O2 = O2 + 2 H2O</text>
        <dbReference type="Rhea" id="RHEA:20309"/>
        <dbReference type="ChEBI" id="CHEBI:15377"/>
        <dbReference type="ChEBI" id="CHEBI:15379"/>
        <dbReference type="ChEBI" id="CHEBI:16240"/>
        <dbReference type="EC" id="1.11.1.21"/>
    </reaction>
</comment>
<gene>
    <name evidence="8" type="primary">katG</name>
    <name evidence="12" type="ORF">GCM10011354_30210</name>
</gene>
<evidence type="ECO:0000259" key="11">
    <source>
        <dbReference type="PROSITE" id="PS50873"/>
    </source>
</evidence>
<evidence type="ECO:0000256" key="6">
    <source>
        <dbReference type="ARBA" id="ARBA00023324"/>
    </source>
</evidence>
<keyword evidence="1 8" id="KW-0575">Peroxidase</keyword>
<keyword evidence="5 8" id="KW-0408">Iron</keyword>
<dbReference type="Gene3D" id="1.10.520.10">
    <property type="match status" value="2"/>
</dbReference>
<sequence length="733" mass="81225">MSDQSTTRPEWAARTTPSLQGNEHWWPDQLSLNILHQKHPDANPLGENFRYADAFSQLDVEALTADVDALMTDSQDWWPADWGHYGPFFIRMSWHAAGTYRAIDGRGGGGTGAQRFAPLNSWPDNGNLDKARRLLWPIKQKYGEKISWADLLVFAGNRALETMGFKTFGFGFGRSDIWAPEDDVYWGPETEWLATEDERYTGDWEDGSRVLDNPLAAVQMGLIYVNPEGPNGVPDALKSAQDIRETFGRMGMNDRETAALTVGGHTFGKMHGNGPKEAVGGLPEESKIHEQGFGWANTHETGLGEYTITSGLEGAWTPTPTQWDNSYLDTLFNNQWELTESPAGAKQWEPVDPDEKYLVPDAHVEGRKNKPVMSTADMAMMADETYLGICKEFYENPDVLADEFARAWYKLLHRDMGPSARYLGPQIPDEELVWQDPVPAHEGPLVSEDEIATLKQQIADSGLSAAQLVGTAWASACTYRQTDHRGGANGARIRLEPQASWDVNLRSGVAGVIDQLEQIKDASDANISLADLIVLAGSVGIEMAAEAAGHDITVPFTPGRTDATQEQTEVDTFGWLEPKHDGFRNYLLKTPRGLPAEHFLIDRAFMLNLSAPEMAALVGGFRGIGVNAGDDNTDGYLTDRLGQLTNDFFLNLVGMDTVWEPIGEGEDRFEGKSRTTGETRWTATRVDLIFGSNSVLRAIAEEYAADGGEERMLDRFVQGWVKVMNADRFDLHR</sequence>
<dbReference type="HAMAP" id="MF_01961">
    <property type="entry name" value="Catal_peroxid"/>
    <property type="match status" value="1"/>
</dbReference>
<evidence type="ECO:0000256" key="1">
    <source>
        <dbReference type="ARBA" id="ARBA00022559"/>
    </source>
</evidence>
<dbReference type="InterPro" id="IPR010255">
    <property type="entry name" value="Haem_peroxidase_sf"/>
</dbReference>
<comment type="PTM">
    <text evidence="8">Formation of the three residue Trp-Tyr-Met cross-link is important for the catalase, but not the peroxidase activity of the enzyme.</text>
</comment>
<evidence type="ECO:0000256" key="10">
    <source>
        <dbReference type="SAM" id="MobiDB-lite"/>
    </source>
</evidence>
<reference evidence="12" key="2">
    <citation type="submission" date="2020-09" db="EMBL/GenBank/DDBJ databases">
        <authorList>
            <person name="Sun Q."/>
            <person name="Zhou Y."/>
        </authorList>
    </citation>
    <scope>NUCLEOTIDE SEQUENCE</scope>
    <source>
        <strain evidence="12">CGMCC 1.14988</strain>
    </source>
</reference>
<comment type="function">
    <text evidence="8">Bifunctional enzyme with both catalase and broad-spectrum peroxidase activity.</text>
</comment>
<feature type="cross-link" description="Tryptophyl-tyrosyl-methioninium (Tyr-Met) (with Trp-94)" evidence="8">
    <location>
        <begin position="224"/>
        <end position="250"/>
    </location>
</feature>
<keyword evidence="13" id="KW-1185">Reference proteome</keyword>
<dbReference type="Gene3D" id="1.10.420.10">
    <property type="entry name" value="Peroxidase, domain 2"/>
    <property type="match status" value="2"/>
</dbReference>
<feature type="binding site" description="axial binding residue" evidence="8">
    <location>
        <position position="265"/>
    </location>
    <ligand>
        <name>heme b</name>
        <dbReference type="ChEBI" id="CHEBI:60344"/>
    </ligand>
    <ligandPart>
        <name>Fe</name>
        <dbReference type="ChEBI" id="CHEBI:18248"/>
    </ligandPart>
</feature>
<comment type="caution">
    <text evidence="8">Lacks conserved residue(s) required for the propagation of feature annotation.</text>
</comment>